<feature type="transmembrane region" description="Helical" evidence="1">
    <location>
        <begin position="260"/>
        <end position="281"/>
    </location>
</feature>
<keyword evidence="1" id="KW-0812">Transmembrane</keyword>
<dbReference type="Proteomes" id="UP000182429">
    <property type="component" value="Unassembled WGS sequence"/>
</dbReference>
<feature type="transmembrane region" description="Helical" evidence="1">
    <location>
        <begin position="203"/>
        <end position="221"/>
    </location>
</feature>
<dbReference type="STRING" id="1630.SAMN05216514_11144"/>
<evidence type="ECO:0000256" key="1">
    <source>
        <dbReference type="SAM" id="Phobius"/>
    </source>
</evidence>
<feature type="transmembrane region" description="Helical" evidence="1">
    <location>
        <begin position="106"/>
        <end position="130"/>
    </location>
</feature>
<dbReference type="AlphaFoldDB" id="A0A1H2SHH3"/>
<sequence length="287" mass="33379">MINDLRFHFKVLFKSTSYFYVCIFMIVFALLAMVLSIENSSHINLIEFLPSVYNSFWMIPTYGSFIELFLLLIPIIVSIPCVQFLLDEKKISHFLMSRTSRKSYTISKIMVFFFSGFSLIFIMMMCHWLFVELVFHSPQDVFCGMCGGININNRKVIEMAFIKPDNFFVNPVMGSFYFVMLTSIYGGILSLLVLAINVLVNRAIISVIITFIIVFVNSYVIPSFDYVIGNFYNITQVLSLIPIVKRYLYFFGEARTFPSLVVFTFWIIAFCIFLIGVFIYSSRRDVY</sequence>
<evidence type="ECO:0008006" key="4">
    <source>
        <dbReference type="Google" id="ProtNLM"/>
    </source>
</evidence>
<keyword evidence="1" id="KW-1133">Transmembrane helix</keyword>
<feature type="transmembrane region" description="Helical" evidence="1">
    <location>
        <begin position="176"/>
        <end position="196"/>
    </location>
</feature>
<protein>
    <recommendedName>
        <fullName evidence="4">ABC-2 family transporter protein</fullName>
    </recommendedName>
</protein>
<name>A0A1H2SHH3_9FIRM</name>
<gene>
    <name evidence="2" type="ORF">SAMN04487759_10964</name>
</gene>
<feature type="transmembrane region" description="Helical" evidence="1">
    <location>
        <begin position="18"/>
        <end position="37"/>
    </location>
</feature>
<feature type="transmembrane region" description="Helical" evidence="1">
    <location>
        <begin position="57"/>
        <end position="86"/>
    </location>
</feature>
<keyword evidence="1" id="KW-0472">Membrane</keyword>
<evidence type="ECO:0000313" key="2">
    <source>
        <dbReference type="EMBL" id="SDW30987.1"/>
    </source>
</evidence>
<accession>A0A1H2SHH3</accession>
<reference evidence="2 3" key="1">
    <citation type="submission" date="2016-10" db="EMBL/GenBank/DDBJ databases">
        <authorList>
            <person name="de Groot N.N."/>
        </authorList>
    </citation>
    <scope>NUCLEOTIDE SEQUENCE [LARGE SCALE GENOMIC DNA]</scope>
    <source>
        <strain evidence="2 3">S3b</strain>
    </source>
</reference>
<dbReference type="RefSeq" id="WP_074686072.1">
    <property type="nucleotide sequence ID" value="NZ_FNNF01000009.1"/>
</dbReference>
<dbReference type="EMBL" id="FNNF01000009">
    <property type="protein sequence ID" value="SDW30987.1"/>
    <property type="molecule type" value="Genomic_DNA"/>
</dbReference>
<proteinExistence type="predicted"/>
<organism evidence="2 3">
    <name type="scientific">Kandleria vitulina</name>
    <dbReference type="NCBI Taxonomy" id="1630"/>
    <lineage>
        <taxon>Bacteria</taxon>
        <taxon>Bacillati</taxon>
        <taxon>Bacillota</taxon>
        <taxon>Erysipelotrichia</taxon>
        <taxon>Erysipelotrichales</taxon>
        <taxon>Coprobacillaceae</taxon>
        <taxon>Kandleria</taxon>
    </lineage>
</organism>
<evidence type="ECO:0000313" key="3">
    <source>
        <dbReference type="Proteomes" id="UP000182429"/>
    </source>
</evidence>